<reference evidence="7 8" key="1">
    <citation type="journal article" date="2019" name="Int. J. Syst. Evol. Microbiol.">
        <title>The Global Catalogue of Microorganisms (GCM) 10K type strain sequencing project: providing services to taxonomists for standard genome sequencing and annotation.</title>
        <authorList>
            <consortium name="The Broad Institute Genomics Platform"/>
            <consortium name="The Broad Institute Genome Sequencing Center for Infectious Disease"/>
            <person name="Wu L."/>
            <person name="Ma J."/>
        </authorList>
    </citation>
    <scope>NUCLEOTIDE SEQUENCE [LARGE SCALE GENOMIC DNA]</scope>
    <source>
        <strain evidence="7 8">JCM 16117</strain>
    </source>
</reference>
<dbReference type="GO" id="GO:0008483">
    <property type="term" value="F:transaminase activity"/>
    <property type="evidence" value="ECO:0007669"/>
    <property type="project" value="UniProtKB-KW"/>
</dbReference>
<dbReference type="Proteomes" id="UP001500929">
    <property type="component" value="Unassembled WGS sequence"/>
</dbReference>
<dbReference type="PROSITE" id="PS50949">
    <property type="entry name" value="HTH_GNTR"/>
    <property type="match status" value="1"/>
</dbReference>
<dbReference type="Gene3D" id="1.10.10.10">
    <property type="entry name" value="Winged helix-like DNA-binding domain superfamily/Winged helix DNA-binding domain"/>
    <property type="match status" value="1"/>
</dbReference>
<evidence type="ECO:0000256" key="3">
    <source>
        <dbReference type="ARBA" id="ARBA00023015"/>
    </source>
</evidence>
<evidence type="ECO:0000259" key="6">
    <source>
        <dbReference type="PROSITE" id="PS50949"/>
    </source>
</evidence>
<keyword evidence="7" id="KW-0032">Aminotransferase</keyword>
<sequence length="462" mass="48236">MSTVLGAGSPATAETITSDWIVDRVPGRTSQELGDGLEALIRSGELPIGSQLPTIRRLASAAGVSIGTVLAAWNHLRERGLIETHRRGGTLVTAPEERSTASAAATVWSEIDLQSGAPDIALQPDLRDAVLDSLTASDLNVFGRDFMTSRLQEAVLGTWPFAARSWATAGGGTEALLLATAAAAPPGSVVAVDEPVSPGYLDTLRDLDLSPIGVRGDEHGPTVESLRSALERGAVAFIVQPGAPFAVDHALSPERAADLAALLAAHPGVWVIEDDSIGPLAEAEPPTLGTALPDRVLRVRSYCKAYGIDVRTSVLGGSVELVERSIRLRSHGVGSNSRILQNTLAHLIASPGASAVVGQARAAYGTRRGALRDALERRGVRVHSGPHGIVLWVEVRNETDALLGLASKGVVVGAGSKAFVVPPAQPLIRVSPLQLPDDPAAIEQLAGWIAEASRGSVREFFD</sequence>
<keyword evidence="2" id="KW-0663">Pyridoxal phosphate</keyword>
<dbReference type="SUPFAM" id="SSF46785">
    <property type="entry name" value="Winged helix' DNA-binding domain"/>
    <property type="match status" value="1"/>
</dbReference>
<keyword evidence="4" id="KW-0238">DNA-binding</keyword>
<name>A0ABN3DNH6_9MICO</name>
<dbReference type="Pfam" id="PF00155">
    <property type="entry name" value="Aminotran_1_2"/>
    <property type="match status" value="1"/>
</dbReference>
<keyword evidence="7" id="KW-0808">Transferase</keyword>
<dbReference type="RefSeq" id="WP_259479753.1">
    <property type="nucleotide sequence ID" value="NZ_BAAAQY010000006.1"/>
</dbReference>
<keyword evidence="3" id="KW-0805">Transcription regulation</keyword>
<dbReference type="InterPro" id="IPR000524">
    <property type="entry name" value="Tscrpt_reg_HTH_GntR"/>
</dbReference>
<dbReference type="CDD" id="cd07377">
    <property type="entry name" value="WHTH_GntR"/>
    <property type="match status" value="1"/>
</dbReference>
<proteinExistence type="inferred from homology"/>
<dbReference type="InterPro" id="IPR015424">
    <property type="entry name" value="PyrdxlP-dep_Trfase"/>
</dbReference>
<dbReference type="PANTHER" id="PTHR46577:SF1">
    <property type="entry name" value="HTH-TYPE TRANSCRIPTIONAL REGULATORY PROTEIN GABR"/>
    <property type="match status" value="1"/>
</dbReference>
<dbReference type="InterPro" id="IPR036390">
    <property type="entry name" value="WH_DNA-bd_sf"/>
</dbReference>
<dbReference type="SUPFAM" id="SSF53383">
    <property type="entry name" value="PLP-dependent transferases"/>
    <property type="match status" value="1"/>
</dbReference>
<comment type="caution">
    <text evidence="7">The sequence shown here is derived from an EMBL/GenBank/DDBJ whole genome shotgun (WGS) entry which is preliminary data.</text>
</comment>
<keyword evidence="8" id="KW-1185">Reference proteome</keyword>
<dbReference type="EMBL" id="BAAAQY010000006">
    <property type="protein sequence ID" value="GAA2237225.1"/>
    <property type="molecule type" value="Genomic_DNA"/>
</dbReference>
<comment type="similarity">
    <text evidence="1">In the C-terminal section; belongs to the class-I pyridoxal-phosphate-dependent aminotransferase family.</text>
</comment>
<evidence type="ECO:0000256" key="4">
    <source>
        <dbReference type="ARBA" id="ARBA00023125"/>
    </source>
</evidence>
<evidence type="ECO:0000313" key="7">
    <source>
        <dbReference type="EMBL" id="GAA2237225.1"/>
    </source>
</evidence>
<protein>
    <submittedName>
        <fullName evidence="7">PLP-dependent aminotransferase family protein</fullName>
    </submittedName>
</protein>
<accession>A0ABN3DNH6</accession>
<dbReference type="PANTHER" id="PTHR46577">
    <property type="entry name" value="HTH-TYPE TRANSCRIPTIONAL REGULATORY PROTEIN GABR"/>
    <property type="match status" value="1"/>
</dbReference>
<dbReference type="InterPro" id="IPR015421">
    <property type="entry name" value="PyrdxlP-dep_Trfase_major"/>
</dbReference>
<evidence type="ECO:0000313" key="8">
    <source>
        <dbReference type="Proteomes" id="UP001500929"/>
    </source>
</evidence>
<evidence type="ECO:0000256" key="5">
    <source>
        <dbReference type="ARBA" id="ARBA00023163"/>
    </source>
</evidence>
<evidence type="ECO:0000256" key="2">
    <source>
        <dbReference type="ARBA" id="ARBA00022898"/>
    </source>
</evidence>
<dbReference type="SMART" id="SM00345">
    <property type="entry name" value="HTH_GNTR"/>
    <property type="match status" value="1"/>
</dbReference>
<dbReference type="InterPro" id="IPR004839">
    <property type="entry name" value="Aminotransferase_I/II_large"/>
</dbReference>
<organism evidence="7 8">
    <name type="scientific">Herbiconiux moechotypicola</name>
    <dbReference type="NCBI Taxonomy" id="637393"/>
    <lineage>
        <taxon>Bacteria</taxon>
        <taxon>Bacillati</taxon>
        <taxon>Actinomycetota</taxon>
        <taxon>Actinomycetes</taxon>
        <taxon>Micrococcales</taxon>
        <taxon>Microbacteriaceae</taxon>
        <taxon>Herbiconiux</taxon>
    </lineage>
</organism>
<dbReference type="InterPro" id="IPR036388">
    <property type="entry name" value="WH-like_DNA-bd_sf"/>
</dbReference>
<feature type="domain" description="HTH gntR-type" evidence="6">
    <location>
        <begin position="27"/>
        <end position="95"/>
    </location>
</feature>
<dbReference type="InterPro" id="IPR051446">
    <property type="entry name" value="HTH_trans_reg/aminotransferase"/>
</dbReference>
<dbReference type="Gene3D" id="3.40.640.10">
    <property type="entry name" value="Type I PLP-dependent aspartate aminotransferase-like (Major domain)"/>
    <property type="match status" value="1"/>
</dbReference>
<dbReference type="Pfam" id="PF00392">
    <property type="entry name" value="GntR"/>
    <property type="match status" value="1"/>
</dbReference>
<keyword evidence="5" id="KW-0804">Transcription</keyword>
<evidence type="ECO:0000256" key="1">
    <source>
        <dbReference type="ARBA" id="ARBA00005384"/>
    </source>
</evidence>
<gene>
    <name evidence="7" type="ORF">GCM10009851_22810</name>
</gene>